<organism evidence="16 17">
    <name type="scientific">Bartonella apis</name>
    <dbReference type="NCBI Taxonomy" id="1686310"/>
    <lineage>
        <taxon>Bacteria</taxon>
        <taxon>Pseudomonadati</taxon>
        <taxon>Pseudomonadota</taxon>
        <taxon>Alphaproteobacteria</taxon>
        <taxon>Hyphomicrobiales</taxon>
        <taxon>Bartonellaceae</taxon>
        <taxon>Bartonella</taxon>
    </lineage>
</organism>
<evidence type="ECO:0000256" key="1">
    <source>
        <dbReference type="ARBA" id="ARBA00003294"/>
    </source>
</evidence>
<dbReference type="PROSITE" id="PS00665">
    <property type="entry name" value="DHDPS_1"/>
    <property type="match status" value="1"/>
</dbReference>
<evidence type="ECO:0000256" key="9">
    <source>
        <dbReference type="ARBA" id="ARBA00023239"/>
    </source>
</evidence>
<keyword evidence="8 12" id="KW-0457">Lysine biosynthesis</keyword>
<comment type="similarity">
    <text evidence="3 12 13">Belongs to the DapA family.</text>
</comment>
<dbReference type="Pfam" id="PF00701">
    <property type="entry name" value="DHDPS"/>
    <property type="match status" value="1"/>
</dbReference>
<feature type="active site" description="Proton donor/acceptor" evidence="12 14">
    <location>
        <position position="133"/>
    </location>
</feature>
<feature type="binding site" evidence="12 15">
    <location>
        <position position="45"/>
    </location>
    <ligand>
        <name>pyruvate</name>
        <dbReference type="ChEBI" id="CHEBI:15361"/>
    </ligand>
</feature>
<keyword evidence="7 12" id="KW-0220">Diaminopimelate biosynthesis</keyword>
<evidence type="ECO:0000256" key="15">
    <source>
        <dbReference type="PIRSR" id="PIRSR001365-2"/>
    </source>
</evidence>
<evidence type="ECO:0000256" key="8">
    <source>
        <dbReference type="ARBA" id="ARBA00023154"/>
    </source>
</evidence>
<evidence type="ECO:0000256" key="12">
    <source>
        <dbReference type="HAMAP-Rule" id="MF_00418"/>
    </source>
</evidence>
<keyword evidence="9 12" id="KW-0456">Lyase</keyword>
<dbReference type="RefSeq" id="WP_075870085.1">
    <property type="nucleotide sequence ID" value="NZ_CALYQA010000001.1"/>
</dbReference>
<dbReference type="PANTHER" id="PTHR12128">
    <property type="entry name" value="DIHYDRODIPICOLINATE SYNTHASE"/>
    <property type="match status" value="1"/>
</dbReference>
<dbReference type="Gene3D" id="3.20.20.70">
    <property type="entry name" value="Aldolase class I"/>
    <property type="match status" value="1"/>
</dbReference>
<evidence type="ECO:0000256" key="7">
    <source>
        <dbReference type="ARBA" id="ARBA00022915"/>
    </source>
</evidence>
<proteinExistence type="inferred from homology"/>
<dbReference type="GO" id="GO:0009089">
    <property type="term" value="P:lysine biosynthetic process via diaminopimelate"/>
    <property type="evidence" value="ECO:0007669"/>
    <property type="project" value="UniProtKB-UniRule"/>
</dbReference>
<evidence type="ECO:0000256" key="6">
    <source>
        <dbReference type="ARBA" id="ARBA00022605"/>
    </source>
</evidence>
<dbReference type="HAMAP" id="MF_00418">
    <property type="entry name" value="DapA"/>
    <property type="match status" value="1"/>
</dbReference>
<keyword evidence="6 12" id="KW-0028">Amino-acid biosynthesis</keyword>
<keyword evidence="17" id="KW-1185">Reference proteome</keyword>
<dbReference type="CDD" id="cd00950">
    <property type="entry name" value="DHDPS"/>
    <property type="match status" value="1"/>
</dbReference>
<dbReference type="PROSITE" id="PS00666">
    <property type="entry name" value="DHDPS_2"/>
    <property type="match status" value="1"/>
</dbReference>
<comment type="function">
    <text evidence="1 12">Catalyzes the condensation of (S)-aspartate-beta-semialdehyde [(S)-ASA] and pyruvate to 4-hydroxy-tetrahydrodipicolinate (HTPA).</text>
</comment>
<name>A0A1R0F887_9HYPH</name>
<dbReference type="NCBIfam" id="TIGR00674">
    <property type="entry name" value="dapA"/>
    <property type="match status" value="1"/>
</dbReference>
<evidence type="ECO:0000313" key="16">
    <source>
        <dbReference type="EMBL" id="OLY43177.1"/>
    </source>
</evidence>
<reference evidence="16 17" key="1">
    <citation type="submission" date="2016-12" db="EMBL/GenBank/DDBJ databases">
        <title>Comparative genomics of Bartonella apis.</title>
        <authorList>
            <person name="Engel P."/>
        </authorList>
    </citation>
    <scope>NUCLEOTIDE SEQUENCE [LARGE SCALE GENOMIC DNA]</scope>
    <source>
        <strain evidence="16 17">PEB0149</strain>
    </source>
</reference>
<comment type="caution">
    <text evidence="12">Was originally thought to be a dihydrodipicolinate synthase (DHDPS), catalyzing the condensation of (S)-aspartate-beta-semialdehyde [(S)-ASA] and pyruvate to dihydrodipicolinate (DHDP). However, it was shown in E.coli that the product of the enzymatic reaction is not dihydrodipicolinate but in fact (4S)-4-hydroxy-2,3,4,5-tetrahydro-(2S)-dipicolinic acid (HTPA), and that the consecutive dehydration reaction leading to DHDP is not spontaneous but catalyzed by DapB.</text>
</comment>
<evidence type="ECO:0000256" key="5">
    <source>
        <dbReference type="ARBA" id="ARBA00022490"/>
    </source>
</evidence>
<keyword evidence="5 12" id="KW-0963">Cytoplasm</keyword>
<dbReference type="InterPro" id="IPR005263">
    <property type="entry name" value="DapA"/>
</dbReference>
<dbReference type="GO" id="GO:0008840">
    <property type="term" value="F:4-hydroxy-tetrahydrodipicolinate synthase activity"/>
    <property type="evidence" value="ECO:0007669"/>
    <property type="project" value="UniProtKB-UniRule"/>
</dbReference>
<sequence>MLKGALTALITPFDKNGNVSEKTLCDLVEWQVKQGINGLVPVGTTGESPTLSYQEHKRVIELCVRQVAKRVPVIAGAGSNSTKEAVELAEFAEKAGADAVLVVTPYYNKPNQRGMYEHFSTVAKAISIPLIIYNIPGRSVVDMTADTMAKLHHDFENIIGVKDATGKIERASEQRRKCGKDFVQLSGDDSTALGFNAQGGVGCISVTSNIAPKQCAELFQACRENNFAKALELNDRLMPLNRALFLEPSPAGVKYAAEKLGICTSVVRSPIVPIEDETKHIIDAALKHAGLVND</sequence>
<feature type="active site" description="Schiff-base intermediate with substrate" evidence="12 14">
    <location>
        <position position="162"/>
    </location>
</feature>
<comment type="caution">
    <text evidence="16">The sequence shown here is derived from an EMBL/GenBank/DDBJ whole genome shotgun (WGS) entry which is preliminary data.</text>
</comment>
<evidence type="ECO:0000256" key="11">
    <source>
        <dbReference type="ARBA" id="ARBA00047836"/>
    </source>
</evidence>
<evidence type="ECO:0000256" key="13">
    <source>
        <dbReference type="PIRNR" id="PIRNR001365"/>
    </source>
</evidence>
<dbReference type="EMBL" id="LXYT01000002">
    <property type="protein sequence ID" value="OLY43177.1"/>
    <property type="molecule type" value="Genomic_DNA"/>
</dbReference>
<dbReference type="SMART" id="SM01130">
    <property type="entry name" value="DHDPS"/>
    <property type="match status" value="1"/>
</dbReference>
<comment type="subcellular location">
    <subcellularLocation>
        <location evidence="12">Cytoplasm</location>
    </subcellularLocation>
</comment>
<feature type="site" description="Part of a proton relay during catalysis" evidence="12">
    <location>
        <position position="44"/>
    </location>
</feature>
<evidence type="ECO:0000313" key="17">
    <source>
        <dbReference type="Proteomes" id="UP000187344"/>
    </source>
</evidence>
<protein>
    <recommendedName>
        <fullName evidence="4 12">4-hydroxy-tetrahydrodipicolinate synthase</fullName>
        <shortName evidence="12">HTPA synthase</shortName>
        <ecNumber evidence="4 12">4.3.3.7</ecNumber>
    </recommendedName>
</protein>
<accession>A0A1R0F887</accession>
<dbReference type="InterPro" id="IPR020624">
    <property type="entry name" value="Schiff_base-form_aldolases_CS"/>
</dbReference>
<evidence type="ECO:0000256" key="3">
    <source>
        <dbReference type="ARBA" id="ARBA00007592"/>
    </source>
</evidence>
<dbReference type="InterPro" id="IPR013785">
    <property type="entry name" value="Aldolase_TIM"/>
</dbReference>
<dbReference type="UniPathway" id="UPA00034">
    <property type="reaction ID" value="UER00017"/>
</dbReference>
<dbReference type="EC" id="4.3.3.7" evidence="4 12"/>
<dbReference type="Proteomes" id="UP000187344">
    <property type="component" value="Unassembled WGS sequence"/>
</dbReference>
<evidence type="ECO:0000256" key="14">
    <source>
        <dbReference type="PIRSR" id="PIRSR001365-1"/>
    </source>
</evidence>
<feature type="binding site" evidence="12 15">
    <location>
        <position position="204"/>
    </location>
    <ligand>
        <name>pyruvate</name>
        <dbReference type="ChEBI" id="CHEBI:15361"/>
    </ligand>
</feature>
<comment type="subunit">
    <text evidence="12">Homotetramer; dimer of dimers.</text>
</comment>
<dbReference type="GO" id="GO:0005829">
    <property type="term" value="C:cytosol"/>
    <property type="evidence" value="ECO:0007669"/>
    <property type="project" value="TreeGrafter"/>
</dbReference>
<dbReference type="GO" id="GO:0019877">
    <property type="term" value="P:diaminopimelate biosynthetic process"/>
    <property type="evidence" value="ECO:0007669"/>
    <property type="project" value="UniProtKB-UniRule"/>
</dbReference>
<dbReference type="InterPro" id="IPR020625">
    <property type="entry name" value="Schiff_base-form_aldolases_AS"/>
</dbReference>
<evidence type="ECO:0000256" key="10">
    <source>
        <dbReference type="ARBA" id="ARBA00023270"/>
    </source>
</evidence>
<dbReference type="SUPFAM" id="SSF51569">
    <property type="entry name" value="Aldolase"/>
    <property type="match status" value="1"/>
</dbReference>
<dbReference type="OrthoDB" id="9782828at2"/>
<dbReference type="InterPro" id="IPR002220">
    <property type="entry name" value="DapA-like"/>
</dbReference>
<evidence type="ECO:0000256" key="4">
    <source>
        <dbReference type="ARBA" id="ARBA00012086"/>
    </source>
</evidence>
<comment type="catalytic activity">
    <reaction evidence="11 12">
        <text>L-aspartate 4-semialdehyde + pyruvate = (2S,4S)-4-hydroxy-2,3,4,5-tetrahydrodipicolinate + H2O + H(+)</text>
        <dbReference type="Rhea" id="RHEA:34171"/>
        <dbReference type="ChEBI" id="CHEBI:15361"/>
        <dbReference type="ChEBI" id="CHEBI:15377"/>
        <dbReference type="ChEBI" id="CHEBI:15378"/>
        <dbReference type="ChEBI" id="CHEBI:67139"/>
        <dbReference type="ChEBI" id="CHEBI:537519"/>
        <dbReference type="EC" id="4.3.3.7"/>
    </reaction>
</comment>
<dbReference type="PANTHER" id="PTHR12128:SF66">
    <property type="entry name" value="4-HYDROXY-2-OXOGLUTARATE ALDOLASE, MITOCHONDRIAL"/>
    <property type="match status" value="1"/>
</dbReference>
<evidence type="ECO:0000256" key="2">
    <source>
        <dbReference type="ARBA" id="ARBA00005120"/>
    </source>
</evidence>
<gene>
    <name evidence="12" type="primary">dapA</name>
    <name evidence="16" type="ORF">PEB0149_005990</name>
</gene>
<dbReference type="PRINTS" id="PR00146">
    <property type="entry name" value="DHPICSNTHASE"/>
</dbReference>
<feature type="site" description="Part of a proton relay during catalysis" evidence="12">
    <location>
        <position position="107"/>
    </location>
</feature>
<comment type="pathway">
    <text evidence="2 12">Amino-acid biosynthesis; L-lysine biosynthesis via DAP pathway; (S)-tetrahydrodipicolinate from L-aspartate: step 3/4.</text>
</comment>
<dbReference type="PIRSF" id="PIRSF001365">
    <property type="entry name" value="DHDPS"/>
    <property type="match status" value="1"/>
</dbReference>
<keyword evidence="10 12" id="KW-0704">Schiff base</keyword>
<dbReference type="AlphaFoldDB" id="A0A1R0F887"/>